<evidence type="ECO:0000256" key="6">
    <source>
        <dbReference type="ARBA" id="ARBA00023136"/>
    </source>
</evidence>
<reference evidence="8" key="2">
    <citation type="submission" date="2022-06" db="EMBL/GenBank/DDBJ databases">
        <title>Xiashengella guii gen. nov. sp. nov., a bacterium isolated form anaerobic digestion tank.</title>
        <authorList>
            <person name="Huang H."/>
        </authorList>
    </citation>
    <scope>NUCLEOTIDE SEQUENCE</scope>
    <source>
        <strain evidence="8">Ai-910</strain>
    </source>
</reference>
<dbReference type="KEGG" id="alkq:M9189_10330"/>
<evidence type="ECO:0000256" key="4">
    <source>
        <dbReference type="ARBA" id="ARBA00022692"/>
    </source>
</evidence>
<dbReference type="RefSeq" id="WP_250722990.1">
    <property type="nucleotide sequence ID" value="NZ_CP098400.1"/>
</dbReference>
<dbReference type="AlphaFoldDB" id="A0A9J6ZMY2"/>
<dbReference type="GO" id="GO:0005886">
    <property type="term" value="C:plasma membrane"/>
    <property type="evidence" value="ECO:0007669"/>
    <property type="project" value="UniProtKB-SubCell"/>
</dbReference>
<keyword evidence="7" id="KW-0653">Protein transport</keyword>
<sequence length="130" mass="14810">MGLKRRNTVNPTFSMSSMTDIVFLLLIFFMITSTLVSPNAIKLNLPQSNQQTTVKAITSVSITSDLRYYVENKRVGFDQLEATLRNRIGDQQEPYISLHVDENVPMKEVVKVMNIAKNNDYKVILATRAR</sequence>
<dbReference type="Gene3D" id="3.30.420.270">
    <property type="match status" value="1"/>
</dbReference>
<evidence type="ECO:0000256" key="2">
    <source>
        <dbReference type="ARBA" id="ARBA00005811"/>
    </source>
</evidence>
<comment type="similarity">
    <text evidence="2 7">Belongs to the ExbD/TolR family.</text>
</comment>
<reference evidence="8" key="1">
    <citation type="submission" date="2022-05" db="EMBL/GenBank/DDBJ databases">
        <authorList>
            <person name="Sun X."/>
        </authorList>
    </citation>
    <scope>NUCLEOTIDE SEQUENCE</scope>
    <source>
        <strain evidence="8">Ai-910</strain>
    </source>
</reference>
<keyword evidence="9" id="KW-1185">Reference proteome</keyword>
<comment type="subcellular location">
    <subcellularLocation>
        <location evidence="1">Cell membrane</location>
        <topology evidence="1">Single-pass membrane protein</topology>
    </subcellularLocation>
    <subcellularLocation>
        <location evidence="7">Cell membrane</location>
        <topology evidence="7">Single-pass type II membrane protein</topology>
    </subcellularLocation>
</comment>
<evidence type="ECO:0000256" key="5">
    <source>
        <dbReference type="ARBA" id="ARBA00022989"/>
    </source>
</evidence>
<keyword evidence="4 7" id="KW-0812">Transmembrane</keyword>
<name>A0A9J6ZMY2_9BACT</name>
<dbReference type="GO" id="GO:0015031">
    <property type="term" value="P:protein transport"/>
    <property type="evidence" value="ECO:0007669"/>
    <property type="project" value="UniProtKB-KW"/>
</dbReference>
<gene>
    <name evidence="8" type="ORF">M9189_10330</name>
</gene>
<dbReference type="PANTHER" id="PTHR30558">
    <property type="entry name" value="EXBD MEMBRANE COMPONENT OF PMF-DRIVEN MACROMOLECULE IMPORT SYSTEM"/>
    <property type="match status" value="1"/>
</dbReference>
<accession>A0A9J6ZMY2</accession>
<dbReference type="GO" id="GO:0022857">
    <property type="term" value="F:transmembrane transporter activity"/>
    <property type="evidence" value="ECO:0007669"/>
    <property type="project" value="InterPro"/>
</dbReference>
<keyword evidence="7" id="KW-0813">Transport</keyword>
<dbReference type="InterPro" id="IPR003400">
    <property type="entry name" value="ExbD"/>
</dbReference>
<dbReference type="PANTHER" id="PTHR30558:SF7">
    <property type="entry name" value="TOL-PAL SYSTEM PROTEIN TOLR"/>
    <property type="match status" value="1"/>
</dbReference>
<evidence type="ECO:0000256" key="1">
    <source>
        <dbReference type="ARBA" id="ARBA00004162"/>
    </source>
</evidence>
<organism evidence="8 9">
    <name type="scientific">Xiashengella succiniciproducens</name>
    <dbReference type="NCBI Taxonomy" id="2949635"/>
    <lineage>
        <taxon>Bacteria</taxon>
        <taxon>Pseudomonadati</taxon>
        <taxon>Bacteroidota</taxon>
        <taxon>Bacteroidia</taxon>
        <taxon>Marinilabiliales</taxon>
        <taxon>Marinilabiliaceae</taxon>
        <taxon>Xiashengella</taxon>
    </lineage>
</organism>
<evidence type="ECO:0000313" key="8">
    <source>
        <dbReference type="EMBL" id="URW79250.1"/>
    </source>
</evidence>
<evidence type="ECO:0000256" key="3">
    <source>
        <dbReference type="ARBA" id="ARBA00022475"/>
    </source>
</evidence>
<evidence type="ECO:0000256" key="7">
    <source>
        <dbReference type="RuleBase" id="RU003879"/>
    </source>
</evidence>
<evidence type="ECO:0000313" key="9">
    <source>
        <dbReference type="Proteomes" id="UP001056426"/>
    </source>
</evidence>
<dbReference type="Pfam" id="PF02472">
    <property type="entry name" value="ExbD"/>
    <property type="match status" value="1"/>
</dbReference>
<keyword evidence="3" id="KW-1003">Cell membrane</keyword>
<keyword evidence="5" id="KW-1133">Transmembrane helix</keyword>
<proteinExistence type="inferred from homology"/>
<dbReference type="EMBL" id="CP098400">
    <property type="protein sequence ID" value="URW79250.1"/>
    <property type="molecule type" value="Genomic_DNA"/>
</dbReference>
<protein>
    <submittedName>
        <fullName evidence="8">Biopolymer transporter ExbD</fullName>
    </submittedName>
</protein>
<keyword evidence="6" id="KW-0472">Membrane</keyword>
<dbReference type="Proteomes" id="UP001056426">
    <property type="component" value="Chromosome"/>
</dbReference>